<evidence type="ECO:0000313" key="2">
    <source>
        <dbReference type="EMBL" id="GAA4802881.1"/>
    </source>
</evidence>
<dbReference type="Proteomes" id="UP001500928">
    <property type="component" value="Unassembled WGS sequence"/>
</dbReference>
<feature type="region of interest" description="Disordered" evidence="1">
    <location>
        <begin position="53"/>
        <end position="77"/>
    </location>
</feature>
<dbReference type="EMBL" id="BAABHO010000044">
    <property type="protein sequence ID" value="GAA4802881.1"/>
    <property type="molecule type" value="Genomic_DNA"/>
</dbReference>
<keyword evidence="3" id="KW-1185">Reference proteome</keyword>
<sequence>MLGRPVTQLLVGRDVTVGVVGGAHGTTSGLSFGVRRAGPLVDAAPCPPIGFGAPTSMAGDAPNGPRTLLSPQGGNRG</sequence>
<evidence type="ECO:0000256" key="1">
    <source>
        <dbReference type="SAM" id="MobiDB-lite"/>
    </source>
</evidence>
<reference evidence="3" key="1">
    <citation type="journal article" date="2019" name="Int. J. Syst. Evol. Microbiol.">
        <title>The Global Catalogue of Microorganisms (GCM) 10K type strain sequencing project: providing services to taxonomists for standard genome sequencing and annotation.</title>
        <authorList>
            <consortium name="The Broad Institute Genomics Platform"/>
            <consortium name="The Broad Institute Genome Sequencing Center for Infectious Disease"/>
            <person name="Wu L."/>
            <person name="Ma J."/>
        </authorList>
    </citation>
    <scope>NUCLEOTIDE SEQUENCE [LARGE SCALE GENOMIC DNA]</scope>
    <source>
        <strain evidence="3">JCM 17979</strain>
    </source>
</reference>
<organism evidence="2 3">
    <name type="scientific">Actinomycetospora chlora</name>
    <dbReference type="NCBI Taxonomy" id="663608"/>
    <lineage>
        <taxon>Bacteria</taxon>
        <taxon>Bacillati</taxon>
        <taxon>Actinomycetota</taxon>
        <taxon>Actinomycetes</taxon>
        <taxon>Pseudonocardiales</taxon>
        <taxon>Pseudonocardiaceae</taxon>
        <taxon>Actinomycetospora</taxon>
    </lineage>
</organism>
<protein>
    <submittedName>
        <fullName evidence="2">Uncharacterized protein</fullName>
    </submittedName>
</protein>
<evidence type="ECO:0000313" key="3">
    <source>
        <dbReference type="Proteomes" id="UP001500928"/>
    </source>
</evidence>
<proteinExistence type="predicted"/>
<comment type="caution">
    <text evidence="2">The sequence shown here is derived from an EMBL/GenBank/DDBJ whole genome shotgun (WGS) entry which is preliminary data.</text>
</comment>
<name>A0ABP9BZR0_9PSEU</name>
<accession>A0ABP9BZR0</accession>
<gene>
    <name evidence="2" type="ORF">GCM10023200_45070</name>
</gene>